<dbReference type="InterPro" id="IPR013655">
    <property type="entry name" value="PAS_fold_3"/>
</dbReference>
<feature type="domain" description="PAS" evidence="9">
    <location>
        <begin position="272"/>
        <end position="348"/>
    </location>
</feature>
<dbReference type="NCBIfam" id="TIGR00229">
    <property type="entry name" value="sensory_box"/>
    <property type="match status" value="2"/>
</dbReference>
<dbReference type="GO" id="GO:0000155">
    <property type="term" value="F:phosphorelay sensor kinase activity"/>
    <property type="evidence" value="ECO:0007669"/>
    <property type="project" value="InterPro"/>
</dbReference>
<dbReference type="InterPro" id="IPR052162">
    <property type="entry name" value="Sensor_kinase/Photoreceptor"/>
</dbReference>
<name>A0A2S7KA49_9PROT</name>
<dbReference type="SUPFAM" id="SSF47384">
    <property type="entry name" value="Homodimeric domain of signal transducing histidine kinase"/>
    <property type="match status" value="1"/>
</dbReference>
<dbReference type="InterPro" id="IPR003594">
    <property type="entry name" value="HATPase_dom"/>
</dbReference>
<comment type="caution">
    <text evidence="11">The sequence shown here is derived from an EMBL/GenBank/DDBJ whole genome shotgun (WGS) entry which is preliminary data.</text>
</comment>
<dbReference type="Pfam" id="PF00512">
    <property type="entry name" value="HisKA"/>
    <property type="match status" value="1"/>
</dbReference>
<dbReference type="Pfam" id="PF02518">
    <property type="entry name" value="HATPase_c"/>
    <property type="match status" value="1"/>
</dbReference>
<dbReference type="InterPro" id="IPR000700">
    <property type="entry name" value="PAS-assoc_C"/>
</dbReference>
<feature type="transmembrane region" description="Helical" evidence="7">
    <location>
        <begin position="20"/>
        <end position="44"/>
    </location>
</feature>
<keyword evidence="7" id="KW-0472">Membrane</keyword>
<feature type="domain" description="Histidine kinase" evidence="8">
    <location>
        <begin position="414"/>
        <end position="627"/>
    </location>
</feature>
<evidence type="ECO:0000256" key="7">
    <source>
        <dbReference type="SAM" id="Phobius"/>
    </source>
</evidence>
<accession>A0A2S7KA49</accession>
<dbReference type="InterPro" id="IPR001610">
    <property type="entry name" value="PAC"/>
</dbReference>
<dbReference type="SMART" id="SM00388">
    <property type="entry name" value="HisKA"/>
    <property type="match status" value="1"/>
</dbReference>
<dbReference type="InterPro" id="IPR058544">
    <property type="entry name" value="ETR1_N"/>
</dbReference>
<dbReference type="Gene3D" id="3.30.450.20">
    <property type="entry name" value="PAS domain"/>
    <property type="match status" value="2"/>
</dbReference>
<evidence type="ECO:0000256" key="5">
    <source>
        <dbReference type="ARBA" id="ARBA00022777"/>
    </source>
</evidence>
<evidence type="ECO:0000256" key="2">
    <source>
        <dbReference type="ARBA" id="ARBA00012438"/>
    </source>
</evidence>
<dbReference type="PROSITE" id="PS50113">
    <property type="entry name" value="PAC"/>
    <property type="match status" value="1"/>
</dbReference>
<proteinExistence type="predicted"/>
<feature type="transmembrane region" description="Helical" evidence="7">
    <location>
        <begin position="64"/>
        <end position="86"/>
    </location>
</feature>
<dbReference type="AlphaFoldDB" id="A0A2S7KA49"/>
<dbReference type="EC" id="2.7.13.3" evidence="2"/>
<dbReference type="InterPro" id="IPR000014">
    <property type="entry name" value="PAS"/>
</dbReference>
<dbReference type="CDD" id="cd00082">
    <property type="entry name" value="HisKA"/>
    <property type="match status" value="1"/>
</dbReference>
<evidence type="ECO:0000259" key="8">
    <source>
        <dbReference type="PROSITE" id="PS50109"/>
    </source>
</evidence>
<dbReference type="Gene3D" id="3.30.565.10">
    <property type="entry name" value="Histidine kinase-like ATPase, C-terminal domain"/>
    <property type="match status" value="1"/>
</dbReference>
<evidence type="ECO:0000259" key="10">
    <source>
        <dbReference type="PROSITE" id="PS50113"/>
    </source>
</evidence>
<dbReference type="OrthoDB" id="9789238at2"/>
<dbReference type="SMART" id="SM00091">
    <property type="entry name" value="PAS"/>
    <property type="match status" value="2"/>
</dbReference>
<evidence type="ECO:0000313" key="11">
    <source>
        <dbReference type="EMBL" id="PQA89375.1"/>
    </source>
</evidence>
<dbReference type="Pfam" id="PF08448">
    <property type="entry name" value="PAS_4"/>
    <property type="match status" value="1"/>
</dbReference>
<dbReference type="PANTHER" id="PTHR43304:SF1">
    <property type="entry name" value="PAC DOMAIN-CONTAINING PROTEIN"/>
    <property type="match status" value="1"/>
</dbReference>
<keyword evidence="5" id="KW-0418">Kinase</keyword>
<evidence type="ECO:0000256" key="3">
    <source>
        <dbReference type="ARBA" id="ARBA00022553"/>
    </source>
</evidence>
<dbReference type="InterPro" id="IPR004358">
    <property type="entry name" value="Sig_transdc_His_kin-like_C"/>
</dbReference>
<dbReference type="SMART" id="SM00387">
    <property type="entry name" value="HATPase_c"/>
    <property type="match status" value="1"/>
</dbReference>
<dbReference type="Pfam" id="PF08447">
    <property type="entry name" value="PAS_3"/>
    <property type="match status" value="1"/>
</dbReference>
<dbReference type="InterPro" id="IPR035965">
    <property type="entry name" value="PAS-like_dom_sf"/>
</dbReference>
<dbReference type="SMART" id="SM00086">
    <property type="entry name" value="PAC"/>
    <property type="match status" value="1"/>
</dbReference>
<dbReference type="Pfam" id="PF25487">
    <property type="entry name" value="ETR1_N"/>
    <property type="match status" value="1"/>
</dbReference>
<dbReference type="PROSITE" id="PS50112">
    <property type="entry name" value="PAS"/>
    <property type="match status" value="1"/>
</dbReference>
<feature type="domain" description="PAC" evidence="10">
    <location>
        <begin position="219"/>
        <end position="271"/>
    </location>
</feature>
<dbReference type="InterPro" id="IPR036890">
    <property type="entry name" value="HATPase_C_sf"/>
</dbReference>
<evidence type="ECO:0000256" key="4">
    <source>
        <dbReference type="ARBA" id="ARBA00022679"/>
    </source>
</evidence>
<keyword evidence="4" id="KW-0808">Transferase</keyword>
<evidence type="ECO:0000259" key="9">
    <source>
        <dbReference type="PROSITE" id="PS50112"/>
    </source>
</evidence>
<keyword evidence="12" id="KW-1185">Reference proteome</keyword>
<reference evidence="11 12" key="1">
    <citation type="submission" date="2017-12" db="EMBL/GenBank/DDBJ databases">
        <authorList>
            <person name="Hurst M.R.H."/>
        </authorList>
    </citation>
    <scope>NUCLEOTIDE SEQUENCE [LARGE SCALE GENOMIC DNA]</scope>
    <source>
        <strain evidence="11 12">SY-3-19</strain>
    </source>
</reference>
<feature type="coiled-coil region" evidence="6">
    <location>
        <begin position="124"/>
        <end position="154"/>
    </location>
</feature>
<keyword evidence="3" id="KW-0597">Phosphoprotein</keyword>
<protein>
    <recommendedName>
        <fullName evidence="2">histidine kinase</fullName>
        <ecNumber evidence="2">2.7.13.3</ecNumber>
    </recommendedName>
</protein>
<dbReference type="PROSITE" id="PS50109">
    <property type="entry name" value="HIS_KIN"/>
    <property type="match status" value="1"/>
</dbReference>
<organism evidence="11 12">
    <name type="scientific">Hyphococcus luteus</name>
    <dbReference type="NCBI Taxonomy" id="2058213"/>
    <lineage>
        <taxon>Bacteria</taxon>
        <taxon>Pseudomonadati</taxon>
        <taxon>Pseudomonadota</taxon>
        <taxon>Alphaproteobacteria</taxon>
        <taxon>Parvularculales</taxon>
        <taxon>Parvularculaceae</taxon>
        <taxon>Hyphococcus</taxon>
    </lineage>
</organism>
<dbReference type="Gene3D" id="1.10.287.130">
    <property type="match status" value="1"/>
</dbReference>
<dbReference type="InterPro" id="IPR003661">
    <property type="entry name" value="HisK_dim/P_dom"/>
</dbReference>
<dbReference type="InterPro" id="IPR036097">
    <property type="entry name" value="HisK_dim/P_sf"/>
</dbReference>
<dbReference type="SUPFAM" id="SSF55785">
    <property type="entry name" value="PYP-like sensor domain (PAS domain)"/>
    <property type="match status" value="2"/>
</dbReference>
<keyword evidence="7" id="KW-0812">Transmembrane</keyword>
<dbReference type="SUPFAM" id="SSF55874">
    <property type="entry name" value="ATPase domain of HSP90 chaperone/DNA topoisomerase II/histidine kinase"/>
    <property type="match status" value="1"/>
</dbReference>
<dbReference type="EMBL" id="PJCH01000001">
    <property type="protein sequence ID" value="PQA89375.1"/>
    <property type="molecule type" value="Genomic_DNA"/>
</dbReference>
<sequence length="632" mass="70934">MDSLLQFFSTDNFMPHGHCYLWLPHILWLHVASDALIAMAYFAIPLALFRLARRRPDFGLNRTIYLFVGFIILCGLTHVMEIYTIWEPVYFQQGLIKALTAIVSVATAIAVWPLLPKLVAAPSLSQLEKANAKLERANAALKVSEARLELAVNAGGVGLWDWDIKTGEDWFSKVWLAHLGYQPGEVDYHFSTWEALLHPEDRERVMKELDAHIETGAAYKPQFRMRTKSGDYIWVEAFGEASRDEQGAPARMAGTLIDITAQKQRELENENNRLFLQSVLENVQDGIVACDEQGKLTLFNFAARRAHGMDAHEIDPKEWCTYYDLYEPDGETPLALHRAPLFRAMKGEMIECQEIVIAPKDLPVRRFLVKAMPLSNAEGKQIGAVAALHEVTVEREREEALRRSNIELEQFARVASHDLQEPLRKLITFSEFLKEDLGGVLNERVQADIDAISDSASRMKQLVSDILELSRLKGNEGPPEKVSPRACIETVMLRLSEGSLKGAEFSYEELPDVLADATLLTQVYQNLIVNALKFMPANRRPKISFTATTDGRTVVLGVKDNGIGIDPELEDYVFQPLSRLHSRDDYEGTGIGLAICKKAIERMGGRIWVAGGDDEGAHFKFELKAAVNSAID</sequence>
<dbReference type="RefSeq" id="WP_104828077.1">
    <property type="nucleotide sequence ID" value="NZ_PJCH01000001.1"/>
</dbReference>
<dbReference type="CDD" id="cd00130">
    <property type="entry name" value="PAS"/>
    <property type="match status" value="1"/>
</dbReference>
<keyword evidence="6" id="KW-0175">Coiled coil</keyword>
<dbReference type="PRINTS" id="PR00344">
    <property type="entry name" value="BCTRLSENSOR"/>
</dbReference>
<dbReference type="InterPro" id="IPR013656">
    <property type="entry name" value="PAS_4"/>
</dbReference>
<evidence type="ECO:0000256" key="1">
    <source>
        <dbReference type="ARBA" id="ARBA00000085"/>
    </source>
</evidence>
<gene>
    <name evidence="11" type="ORF">CW354_00415</name>
</gene>
<dbReference type="Proteomes" id="UP000239504">
    <property type="component" value="Unassembled WGS sequence"/>
</dbReference>
<dbReference type="PANTHER" id="PTHR43304">
    <property type="entry name" value="PHYTOCHROME-LIKE PROTEIN CPH1"/>
    <property type="match status" value="1"/>
</dbReference>
<dbReference type="InterPro" id="IPR005467">
    <property type="entry name" value="His_kinase_dom"/>
</dbReference>
<comment type="catalytic activity">
    <reaction evidence="1">
        <text>ATP + protein L-histidine = ADP + protein N-phospho-L-histidine.</text>
        <dbReference type="EC" id="2.7.13.3"/>
    </reaction>
</comment>
<evidence type="ECO:0000256" key="6">
    <source>
        <dbReference type="SAM" id="Coils"/>
    </source>
</evidence>
<keyword evidence="7" id="KW-1133">Transmembrane helix</keyword>
<evidence type="ECO:0000313" key="12">
    <source>
        <dbReference type="Proteomes" id="UP000239504"/>
    </source>
</evidence>